<feature type="compositionally biased region" description="Polar residues" evidence="1">
    <location>
        <begin position="1"/>
        <end position="23"/>
    </location>
</feature>
<reference evidence="2 3" key="1">
    <citation type="submission" date="2018-11" db="EMBL/GenBank/DDBJ databases">
        <authorList>
            <consortium name="Pathogen Informatics"/>
        </authorList>
    </citation>
    <scope>NUCLEOTIDE SEQUENCE [LARGE SCALE GENOMIC DNA]</scope>
    <source>
        <strain evidence="2 3">Zambia</strain>
    </source>
</reference>
<name>A0A3P7YG12_9TREM</name>
<keyword evidence="3" id="KW-1185">Reference proteome</keyword>
<proteinExistence type="predicted"/>
<feature type="region of interest" description="Disordered" evidence="1">
    <location>
        <begin position="1"/>
        <end position="31"/>
    </location>
</feature>
<dbReference type="AlphaFoldDB" id="A0A3P7YG12"/>
<evidence type="ECO:0000256" key="1">
    <source>
        <dbReference type="SAM" id="MobiDB-lite"/>
    </source>
</evidence>
<evidence type="ECO:0000313" key="2">
    <source>
        <dbReference type="EMBL" id="VDO63543.1"/>
    </source>
</evidence>
<evidence type="ECO:0000313" key="3">
    <source>
        <dbReference type="Proteomes" id="UP000277204"/>
    </source>
</evidence>
<accession>A0A3P7YG12</accession>
<organism evidence="2 3">
    <name type="scientific">Schistosoma margrebowiei</name>
    <dbReference type="NCBI Taxonomy" id="48269"/>
    <lineage>
        <taxon>Eukaryota</taxon>
        <taxon>Metazoa</taxon>
        <taxon>Spiralia</taxon>
        <taxon>Lophotrochozoa</taxon>
        <taxon>Platyhelminthes</taxon>
        <taxon>Trematoda</taxon>
        <taxon>Digenea</taxon>
        <taxon>Strigeidida</taxon>
        <taxon>Schistosomatoidea</taxon>
        <taxon>Schistosomatidae</taxon>
        <taxon>Schistosoma</taxon>
    </lineage>
</organism>
<dbReference type="Proteomes" id="UP000277204">
    <property type="component" value="Unassembled WGS sequence"/>
</dbReference>
<sequence>MRHYGPSSNNQLSGTRQYTSTSLIMKKHSTV</sequence>
<protein>
    <submittedName>
        <fullName evidence="2">Uncharacterized protein</fullName>
    </submittedName>
</protein>
<gene>
    <name evidence="2" type="ORF">SMRZ_LOCUS4872</name>
</gene>
<dbReference type="EMBL" id="UZAI01001595">
    <property type="protein sequence ID" value="VDO63543.1"/>
    <property type="molecule type" value="Genomic_DNA"/>
</dbReference>